<proteinExistence type="predicted"/>
<feature type="region of interest" description="Disordered" evidence="1">
    <location>
        <begin position="84"/>
        <end position="149"/>
    </location>
</feature>
<reference evidence="2 3" key="1">
    <citation type="submission" date="2023-01" db="EMBL/GenBank/DDBJ databases">
        <title>Analysis of 21 Apiospora genomes using comparative genomics revels a genus with tremendous synthesis potential of carbohydrate active enzymes and secondary metabolites.</title>
        <authorList>
            <person name="Sorensen T."/>
        </authorList>
    </citation>
    <scope>NUCLEOTIDE SEQUENCE [LARGE SCALE GENOMIC DNA]</scope>
    <source>
        <strain evidence="2 3">CBS 20057</strain>
    </source>
</reference>
<accession>A0ABR1SBJ1</accession>
<protein>
    <submittedName>
        <fullName evidence="2">Uncharacterized protein</fullName>
    </submittedName>
</protein>
<organism evidence="2 3">
    <name type="scientific">Apiospora marii</name>
    <dbReference type="NCBI Taxonomy" id="335849"/>
    <lineage>
        <taxon>Eukaryota</taxon>
        <taxon>Fungi</taxon>
        <taxon>Dikarya</taxon>
        <taxon>Ascomycota</taxon>
        <taxon>Pezizomycotina</taxon>
        <taxon>Sordariomycetes</taxon>
        <taxon>Xylariomycetidae</taxon>
        <taxon>Amphisphaeriales</taxon>
        <taxon>Apiosporaceae</taxon>
        <taxon>Apiospora</taxon>
    </lineage>
</organism>
<evidence type="ECO:0000313" key="2">
    <source>
        <dbReference type="EMBL" id="KAK8029198.1"/>
    </source>
</evidence>
<gene>
    <name evidence="2" type="ORF">PG991_006254</name>
</gene>
<feature type="compositionally biased region" description="Low complexity" evidence="1">
    <location>
        <begin position="103"/>
        <end position="114"/>
    </location>
</feature>
<dbReference type="EMBL" id="JAQQWI010000007">
    <property type="protein sequence ID" value="KAK8029198.1"/>
    <property type="molecule type" value="Genomic_DNA"/>
</dbReference>
<name>A0ABR1SBJ1_9PEZI</name>
<dbReference type="Proteomes" id="UP001396898">
    <property type="component" value="Unassembled WGS sequence"/>
</dbReference>
<comment type="caution">
    <text evidence="2">The sequence shown here is derived from an EMBL/GenBank/DDBJ whole genome shotgun (WGS) entry which is preliminary data.</text>
</comment>
<evidence type="ECO:0000313" key="3">
    <source>
        <dbReference type="Proteomes" id="UP001396898"/>
    </source>
</evidence>
<evidence type="ECO:0000256" key="1">
    <source>
        <dbReference type="SAM" id="MobiDB-lite"/>
    </source>
</evidence>
<sequence>MADRNAVDPSRFLPNTSYLKKYLEILRGEEAIIKKILEDRDNKVKTWSQRAEKKIFNHSMSMGRQLKDAYLRLGGDDKQVPAAFNEEERGVPEDINNGSARSNATDDAAGATNDLHPPVVRDGGQPKRKADSVAETNTPSKKIKDVATNHESDELPGTTYIPSLAGGTIMQSALNVLYRGLKITPQQIRQIDLSEAQTPRQALADVLGAVSFLAKDALTMLKEIQATPSDGYPSAHFTRALRTTYQDHELRSMGLGFGSFELPRLWKSTVAFRKDLTTLKHKLYHWLLDLSRYTITALFMMAALLQLPAFKGEPFIDCPSESYVQQDLWRAHVEMDFAMDEIHKGAGTIVDKDCWGRWFRAPRHSLAQGELGEAFCAFMADRERDCMEDFVLHGSRPAEICEKMLGRTSSTA</sequence>
<keyword evidence="3" id="KW-1185">Reference proteome</keyword>